<accession>A0A1F2PHS1</accession>
<dbReference type="EMBL" id="LKEU01000027">
    <property type="protein sequence ID" value="OFV70873.1"/>
    <property type="molecule type" value="Genomic_DNA"/>
</dbReference>
<dbReference type="GO" id="GO:0010181">
    <property type="term" value="F:FMN binding"/>
    <property type="evidence" value="ECO:0007669"/>
    <property type="project" value="UniProtKB-UniRule"/>
</dbReference>
<dbReference type="Proteomes" id="UP000176244">
    <property type="component" value="Unassembled WGS sequence"/>
</dbReference>
<keyword evidence="3 7" id="KW-0813">Transport</keyword>
<dbReference type="SUPFAM" id="SSF52218">
    <property type="entry name" value="Flavoproteins"/>
    <property type="match status" value="1"/>
</dbReference>
<comment type="function">
    <text evidence="7">Low-potential electron donor to a number of redox enzymes.</text>
</comment>
<proteinExistence type="inferred from homology"/>
<dbReference type="PANTHER" id="PTHR43717:SF1">
    <property type="entry name" value="ANAEROBIC NITRIC OXIDE REDUCTASE FLAVORUBREDOXIN"/>
    <property type="match status" value="1"/>
</dbReference>
<dbReference type="InterPro" id="IPR010087">
    <property type="entry name" value="Flav_short"/>
</dbReference>
<dbReference type="GO" id="GO:0009055">
    <property type="term" value="F:electron transfer activity"/>
    <property type="evidence" value="ECO:0007669"/>
    <property type="project" value="UniProtKB-UniRule"/>
</dbReference>
<dbReference type="Pfam" id="PF00258">
    <property type="entry name" value="Flavodoxin_1"/>
    <property type="match status" value="1"/>
</dbReference>
<feature type="domain" description="Flavodoxin-like" evidence="8">
    <location>
        <begin position="4"/>
        <end position="141"/>
    </location>
</feature>
<comment type="cofactor">
    <cofactor evidence="1 7">
        <name>FMN</name>
        <dbReference type="ChEBI" id="CHEBI:58210"/>
    </cofactor>
</comment>
<dbReference type="InterPro" id="IPR008254">
    <property type="entry name" value="Flavodoxin/NO_synth"/>
</dbReference>
<organism evidence="9 10">
    <name type="scientific">Acetobacterium wieringae</name>
    <dbReference type="NCBI Taxonomy" id="52694"/>
    <lineage>
        <taxon>Bacteria</taxon>
        <taxon>Bacillati</taxon>
        <taxon>Bacillota</taxon>
        <taxon>Clostridia</taxon>
        <taxon>Eubacteriales</taxon>
        <taxon>Eubacteriaceae</taxon>
        <taxon>Acetobacterium</taxon>
    </lineage>
</organism>
<dbReference type="PANTHER" id="PTHR43717">
    <property type="entry name" value="ANAEROBIC NITRIC OXIDE REDUCTASE FLAVORUBREDOXIN"/>
    <property type="match status" value="1"/>
</dbReference>
<gene>
    <name evidence="9" type="ORF">ACWI_14590</name>
</gene>
<dbReference type="InterPro" id="IPR001226">
    <property type="entry name" value="Flavodoxin_CS"/>
</dbReference>
<evidence type="ECO:0000256" key="3">
    <source>
        <dbReference type="ARBA" id="ARBA00022448"/>
    </source>
</evidence>
<dbReference type="GO" id="GO:0016651">
    <property type="term" value="F:oxidoreductase activity, acting on NAD(P)H"/>
    <property type="evidence" value="ECO:0007669"/>
    <property type="project" value="UniProtKB-ARBA"/>
</dbReference>
<reference evidence="9 10" key="1">
    <citation type="submission" date="2015-09" db="EMBL/GenBank/DDBJ databases">
        <title>Genome sequence of Acetobacterium wieringae DSM 1911.</title>
        <authorList>
            <person name="Poehlein A."/>
            <person name="Bengelsdorf F.R."/>
            <person name="Schiel-Bengelsdorf B."/>
            <person name="Duerre P."/>
            <person name="Daniel R."/>
        </authorList>
    </citation>
    <scope>NUCLEOTIDE SEQUENCE [LARGE SCALE GENOMIC DNA]</scope>
    <source>
        <strain evidence="9 10">DSM 1911</strain>
    </source>
</reference>
<evidence type="ECO:0000256" key="6">
    <source>
        <dbReference type="ARBA" id="ARBA00022982"/>
    </source>
</evidence>
<dbReference type="STRING" id="52694.ACWI_14590"/>
<evidence type="ECO:0000256" key="5">
    <source>
        <dbReference type="ARBA" id="ARBA00022643"/>
    </source>
</evidence>
<dbReference type="InterPro" id="IPR029039">
    <property type="entry name" value="Flavoprotein-like_sf"/>
</dbReference>
<evidence type="ECO:0000256" key="4">
    <source>
        <dbReference type="ARBA" id="ARBA00022630"/>
    </source>
</evidence>
<evidence type="ECO:0000313" key="9">
    <source>
        <dbReference type="EMBL" id="OFV70873.1"/>
    </source>
</evidence>
<comment type="similarity">
    <text evidence="2 7">Belongs to the flavodoxin family.</text>
</comment>
<keyword evidence="6 7" id="KW-0249">Electron transport</keyword>
<dbReference type="NCBIfam" id="NF004050">
    <property type="entry name" value="PRK05569.1"/>
    <property type="match status" value="1"/>
</dbReference>
<keyword evidence="5 7" id="KW-0288">FMN</keyword>
<evidence type="ECO:0000313" key="10">
    <source>
        <dbReference type="Proteomes" id="UP000176244"/>
    </source>
</evidence>
<dbReference type="NCBIfam" id="TIGR01753">
    <property type="entry name" value="flav_short"/>
    <property type="match status" value="1"/>
</dbReference>
<sequence>MKKVSIVYWSGTGNTQEMAEAVAAGAEAGGAEVKIVSVDKASIEEVLSSDAIALGCPSMGAEELEEQEMEPFVTELEKENLEGKPLALFGSYDWGDGQWMDEWEERMKKTGANLVDDGLKINDTPDEEGLEACRDLGKRLTSSSI</sequence>
<dbReference type="RefSeq" id="WP_070370781.1">
    <property type="nucleotide sequence ID" value="NZ_LKEU01000027.1"/>
</dbReference>
<dbReference type="PROSITE" id="PS50902">
    <property type="entry name" value="FLAVODOXIN_LIKE"/>
    <property type="match status" value="1"/>
</dbReference>
<evidence type="ECO:0000256" key="7">
    <source>
        <dbReference type="RuleBase" id="RU367037"/>
    </source>
</evidence>
<keyword evidence="4 7" id="KW-0285">Flavoprotein</keyword>
<dbReference type="PROSITE" id="PS00201">
    <property type="entry name" value="FLAVODOXIN"/>
    <property type="match status" value="1"/>
</dbReference>
<evidence type="ECO:0000256" key="1">
    <source>
        <dbReference type="ARBA" id="ARBA00001917"/>
    </source>
</evidence>
<name>A0A1F2PHS1_9FIRM</name>
<comment type="caution">
    <text evidence="9">The sequence shown here is derived from an EMBL/GenBank/DDBJ whole genome shotgun (WGS) entry which is preliminary data.</text>
</comment>
<evidence type="ECO:0000259" key="8">
    <source>
        <dbReference type="PROSITE" id="PS50902"/>
    </source>
</evidence>
<dbReference type="OrthoDB" id="9790745at2"/>
<protein>
    <recommendedName>
        <fullName evidence="7">Flavodoxin</fullName>
    </recommendedName>
</protein>
<evidence type="ECO:0000256" key="2">
    <source>
        <dbReference type="ARBA" id="ARBA00005267"/>
    </source>
</evidence>
<dbReference type="AlphaFoldDB" id="A0A1F2PHS1"/>
<dbReference type="Gene3D" id="3.40.50.360">
    <property type="match status" value="1"/>
</dbReference>